<gene>
    <name evidence="1" type="ORF">GFB49_02450</name>
</gene>
<evidence type="ECO:0000313" key="1">
    <source>
        <dbReference type="EMBL" id="MQQ07306.1"/>
    </source>
</evidence>
<dbReference type="GO" id="GO:0016787">
    <property type="term" value="F:hydrolase activity"/>
    <property type="evidence" value="ECO:0007669"/>
    <property type="project" value="UniProtKB-KW"/>
</dbReference>
<dbReference type="RefSeq" id="WP_153214199.1">
    <property type="nucleotide sequence ID" value="NZ_WIBF01000001.1"/>
</dbReference>
<dbReference type="InterPro" id="IPR036412">
    <property type="entry name" value="HAD-like_sf"/>
</dbReference>
<dbReference type="EMBL" id="WIBF01000001">
    <property type="protein sequence ID" value="MQQ07306.1"/>
    <property type="molecule type" value="Genomic_DNA"/>
</dbReference>
<name>A0A843Y8U1_9RHOB</name>
<dbReference type="InterPro" id="IPR006439">
    <property type="entry name" value="HAD-SF_hydro_IA"/>
</dbReference>
<keyword evidence="1" id="KW-0378">Hydrolase</keyword>
<reference evidence="1 2" key="1">
    <citation type="submission" date="2019-10" db="EMBL/GenBank/DDBJ databases">
        <title>Epibacterium sp. nov., isolated from seawater.</title>
        <authorList>
            <person name="Zhang X."/>
            <person name="Li N."/>
        </authorList>
    </citation>
    <scope>NUCLEOTIDE SEQUENCE [LARGE SCALE GENOMIC DNA]</scope>
    <source>
        <strain evidence="1 2">SM1979</strain>
    </source>
</reference>
<dbReference type="PANTHER" id="PTHR18901">
    <property type="entry name" value="2-DEOXYGLUCOSE-6-PHOSPHATE PHOSPHATASE 2"/>
    <property type="match status" value="1"/>
</dbReference>
<accession>A0A843Y8U1</accession>
<proteinExistence type="predicted"/>
<dbReference type="AlphaFoldDB" id="A0A843Y8U1"/>
<dbReference type="Gene3D" id="3.40.50.1000">
    <property type="entry name" value="HAD superfamily/HAD-like"/>
    <property type="match status" value="1"/>
</dbReference>
<sequence>MPAAFLFDMDGLLLDTERVYLNAFEECGTAFGLKEGQAHTLYLSLVGHSGAESGRRMAAVLEPDISVSAFETRVVELIEAKLAQGMPVRPTVRDTLARLREKGAEMAVVTSTKGDSARSHLEQAGLLDHFQFVLGGDEVSANKPDPAPYREAAARFGFDPKHCAAFEDSDPGVTAAAKAGCLAVQVPDLRPSDRPFAEVGQMFAETLHHAVSLAEDEMARLRASLSV</sequence>
<dbReference type="SFLD" id="SFLDG01129">
    <property type="entry name" value="C1.5:_HAD__Beta-PGM__Phosphata"/>
    <property type="match status" value="1"/>
</dbReference>
<dbReference type="CDD" id="cd07505">
    <property type="entry name" value="HAD_BPGM-like"/>
    <property type="match status" value="1"/>
</dbReference>
<dbReference type="SFLD" id="SFLDS00003">
    <property type="entry name" value="Haloacid_Dehalogenase"/>
    <property type="match status" value="1"/>
</dbReference>
<organism evidence="1 2">
    <name type="scientific">Tritonibacter litoralis</name>
    <dbReference type="NCBI Taxonomy" id="2662264"/>
    <lineage>
        <taxon>Bacteria</taxon>
        <taxon>Pseudomonadati</taxon>
        <taxon>Pseudomonadota</taxon>
        <taxon>Alphaproteobacteria</taxon>
        <taxon>Rhodobacterales</taxon>
        <taxon>Paracoccaceae</taxon>
        <taxon>Tritonibacter</taxon>
    </lineage>
</organism>
<dbReference type="NCBIfam" id="TIGR01509">
    <property type="entry name" value="HAD-SF-IA-v3"/>
    <property type="match status" value="1"/>
</dbReference>
<dbReference type="SUPFAM" id="SSF56784">
    <property type="entry name" value="HAD-like"/>
    <property type="match status" value="1"/>
</dbReference>
<dbReference type="PANTHER" id="PTHR18901:SF38">
    <property type="entry name" value="PSEUDOURIDINE-5'-PHOSPHATASE"/>
    <property type="match status" value="1"/>
</dbReference>
<comment type="caution">
    <text evidence="1">The sequence shown here is derived from an EMBL/GenBank/DDBJ whole genome shotgun (WGS) entry which is preliminary data.</text>
</comment>
<keyword evidence="2" id="KW-1185">Reference proteome</keyword>
<dbReference type="InterPro" id="IPR041492">
    <property type="entry name" value="HAD_2"/>
</dbReference>
<evidence type="ECO:0000313" key="2">
    <source>
        <dbReference type="Proteomes" id="UP000444174"/>
    </source>
</evidence>
<dbReference type="InterPro" id="IPR023198">
    <property type="entry name" value="PGP-like_dom2"/>
</dbReference>
<protein>
    <submittedName>
        <fullName evidence="1">HAD-IA family hydrolase</fullName>
    </submittedName>
</protein>
<dbReference type="Gene3D" id="1.10.150.240">
    <property type="entry name" value="Putative phosphatase, domain 2"/>
    <property type="match status" value="1"/>
</dbReference>
<dbReference type="Proteomes" id="UP000444174">
    <property type="component" value="Unassembled WGS sequence"/>
</dbReference>
<dbReference type="InterPro" id="IPR023214">
    <property type="entry name" value="HAD_sf"/>
</dbReference>
<dbReference type="Pfam" id="PF13419">
    <property type="entry name" value="HAD_2"/>
    <property type="match status" value="1"/>
</dbReference>
<dbReference type="SFLD" id="SFLDG01135">
    <property type="entry name" value="C1.5.6:_HAD__Beta-PGM__Phospha"/>
    <property type="match status" value="1"/>
</dbReference>